<dbReference type="InterPro" id="IPR036415">
    <property type="entry name" value="Lamin_tail_dom_sf"/>
</dbReference>
<comment type="caution">
    <text evidence="3">The sequence shown here is derived from an EMBL/GenBank/DDBJ whole genome shotgun (WGS) entry which is preliminary data.</text>
</comment>
<evidence type="ECO:0000256" key="1">
    <source>
        <dbReference type="SAM" id="SignalP"/>
    </source>
</evidence>
<feature type="signal peptide" evidence="1">
    <location>
        <begin position="1"/>
        <end position="20"/>
    </location>
</feature>
<dbReference type="InterPro" id="IPR001322">
    <property type="entry name" value="Lamin_tail_dom"/>
</dbReference>
<evidence type="ECO:0000313" key="4">
    <source>
        <dbReference type="Proteomes" id="UP001203607"/>
    </source>
</evidence>
<dbReference type="Pfam" id="PF18942">
    <property type="entry name" value="DUF5689"/>
    <property type="match status" value="1"/>
</dbReference>
<dbReference type="InterPro" id="IPR043744">
    <property type="entry name" value="DUF5689"/>
</dbReference>
<evidence type="ECO:0000313" key="3">
    <source>
        <dbReference type="EMBL" id="MCL6274047.1"/>
    </source>
</evidence>
<feature type="domain" description="LTD" evidence="2">
    <location>
        <begin position="275"/>
        <end position="394"/>
    </location>
</feature>
<organism evidence="3 4">
    <name type="scientific">Flagellimonas spongiicola</name>
    <dbReference type="NCBI Taxonomy" id="2942208"/>
    <lineage>
        <taxon>Bacteria</taxon>
        <taxon>Pseudomonadati</taxon>
        <taxon>Bacteroidota</taxon>
        <taxon>Flavobacteriia</taxon>
        <taxon>Flavobacteriales</taxon>
        <taxon>Flavobacteriaceae</taxon>
        <taxon>Flagellimonas</taxon>
    </lineage>
</organism>
<dbReference type="PROSITE" id="PS51841">
    <property type="entry name" value="LTD"/>
    <property type="match status" value="1"/>
</dbReference>
<dbReference type="RefSeq" id="WP_249657236.1">
    <property type="nucleotide sequence ID" value="NZ_JAMFMA010000002.1"/>
</dbReference>
<keyword evidence="1" id="KW-0732">Signal</keyword>
<dbReference type="Pfam" id="PF00932">
    <property type="entry name" value="LTD"/>
    <property type="match status" value="1"/>
</dbReference>
<proteinExistence type="predicted"/>
<dbReference type="PROSITE" id="PS51257">
    <property type="entry name" value="PROKAR_LIPOPROTEIN"/>
    <property type="match status" value="1"/>
</dbReference>
<feature type="chain" id="PRO_5046152717" evidence="1">
    <location>
        <begin position="21"/>
        <end position="455"/>
    </location>
</feature>
<name>A0ABT0PRM9_9FLAO</name>
<dbReference type="Gene3D" id="2.60.40.1260">
    <property type="entry name" value="Lamin Tail domain"/>
    <property type="match status" value="1"/>
</dbReference>
<gene>
    <name evidence="3" type="ORF">M3P19_08500</name>
</gene>
<dbReference type="EMBL" id="JAMFMA010000002">
    <property type="protein sequence ID" value="MCL6274047.1"/>
    <property type="molecule type" value="Genomic_DNA"/>
</dbReference>
<evidence type="ECO:0000259" key="2">
    <source>
        <dbReference type="PROSITE" id="PS51841"/>
    </source>
</evidence>
<dbReference type="Proteomes" id="UP001203607">
    <property type="component" value="Unassembled WGS sequence"/>
</dbReference>
<dbReference type="SUPFAM" id="SSF74853">
    <property type="entry name" value="Lamin A/C globular tail domain"/>
    <property type="match status" value="1"/>
</dbReference>
<accession>A0ABT0PRM9</accession>
<protein>
    <submittedName>
        <fullName evidence="3">DUF5689 domain-containing protein</fullName>
    </submittedName>
</protein>
<reference evidence="3 4" key="1">
    <citation type="submission" date="2022-05" db="EMBL/GenBank/DDBJ databases">
        <authorList>
            <person name="Park J.-S."/>
        </authorList>
    </citation>
    <scope>NUCLEOTIDE SEQUENCE [LARGE SCALE GENOMIC DNA]</scope>
    <source>
        <strain evidence="3 4">2012CJ35-5</strain>
    </source>
</reference>
<sequence length="455" mass="50156">MKNLVRNVFINLSMVLILLACVPSNDFEVISSNCTKKELDFISFDELALIAENGVVQIQEELFLEAWVISSDKAGNFFNEIYLQDKPENPSFGIVFKAELNQSHLFYPEGSKVIIDLQGLFVGKSNNTINLGSTFSSFGNLSVGRLPALTAKEHIALSCDQAQMIKPRIISISDMQTLENNTLIELKGVEFIDAELGLTFAEPKEETNRSLVDCEAAIVTVKTSGYSDFQASPIPNGNGSITGIVKKEGDEIHLIIRDLNDLEFDGPRCPEIITEFTSESVFISELADPDNNTGARFVELYNSASEPLNLNLWTLRRYTNDKTEISSELDLSGLMIEAESTLVISPNAEEFELVYGFAPDLGVSTNSPADSNGDDNLELVDPFGKLIDVFGVVGEDGSGTNHEFEDGRAIRNPEVTKGNPNYTFSEWTIYNDTGDAGTIKQPQLAPEDFTPKQHY</sequence>
<keyword evidence="4" id="KW-1185">Reference proteome</keyword>